<dbReference type="PROSITE" id="PS51257">
    <property type="entry name" value="PROKAR_LIPOPROTEIN"/>
    <property type="match status" value="1"/>
</dbReference>
<proteinExistence type="predicted"/>
<evidence type="ECO:0000313" key="2">
    <source>
        <dbReference type="EMBL" id="KUN57548.1"/>
    </source>
</evidence>
<accession>A0A101RLE3</accession>
<dbReference type="RefSeq" id="WP_059211428.1">
    <property type="nucleotide sequence ID" value="NZ_KQ948681.1"/>
</dbReference>
<keyword evidence="1" id="KW-1133">Transmembrane helix</keyword>
<organism evidence="2 3">
    <name type="scientific">Streptomyces canus</name>
    <dbReference type="NCBI Taxonomy" id="58343"/>
    <lineage>
        <taxon>Bacteria</taxon>
        <taxon>Bacillati</taxon>
        <taxon>Actinomycetota</taxon>
        <taxon>Actinomycetes</taxon>
        <taxon>Kitasatosporales</taxon>
        <taxon>Streptomycetaceae</taxon>
        <taxon>Streptomyces</taxon>
        <taxon>Streptomyces aurantiacus group</taxon>
    </lineage>
</organism>
<evidence type="ECO:0000256" key="1">
    <source>
        <dbReference type="SAM" id="Phobius"/>
    </source>
</evidence>
<dbReference type="STRING" id="58343.AQJ46_46635"/>
<dbReference type="Proteomes" id="UP000053669">
    <property type="component" value="Unassembled WGS sequence"/>
</dbReference>
<reference evidence="2 3" key="1">
    <citation type="submission" date="2015-10" db="EMBL/GenBank/DDBJ databases">
        <title>Draft genome sequence of Streptomyces canus DSM 40017, type strain for the species Streptomyces canus.</title>
        <authorList>
            <person name="Ruckert C."/>
            <person name="Winkler A."/>
            <person name="Kalinowski J."/>
            <person name="Kampfer P."/>
            <person name="Glaeser S."/>
        </authorList>
    </citation>
    <scope>NUCLEOTIDE SEQUENCE [LARGE SCALE GENOMIC DNA]</scope>
    <source>
        <strain evidence="2 3">DSM 40017</strain>
    </source>
</reference>
<feature type="transmembrane region" description="Helical" evidence="1">
    <location>
        <begin position="22"/>
        <end position="42"/>
    </location>
</feature>
<keyword evidence="1" id="KW-0812">Transmembrane</keyword>
<dbReference type="AlphaFoldDB" id="A0A101RLE3"/>
<feature type="transmembrane region" description="Helical" evidence="1">
    <location>
        <begin position="54"/>
        <end position="80"/>
    </location>
</feature>
<protein>
    <submittedName>
        <fullName evidence="2">Uncharacterized protein</fullName>
    </submittedName>
</protein>
<name>A0A101RLE3_9ACTN</name>
<sequence length="103" mass="10315">MRSEVPVRQAGRPAVAQPLARGVLWSVLAMSCAGTVVTAAYLPAPWGRLVVVPGALGALIAAACALFHIAVGVTGCLTAVGGAARRSVRGSDQPAGPDVVEKT</sequence>
<dbReference type="EMBL" id="LMWU01000070">
    <property type="protein sequence ID" value="KUN57548.1"/>
    <property type="molecule type" value="Genomic_DNA"/>
</dbReference>
<gene>
    <name evidence="2" type="ORF">AQJ46_46635</name>
</gene>
<keyword evidence="1" id="KW-0472">Membrane</keyword>
<evidence type="ECO:0000313" key="3">
    <source>
        <dbReference type="Proteomes" id="UP000053669"/>
    </source>
</evidence>
<comment type="caution">
    <text evidence="2">The sequence shown here is derived from an EMBL/GenBank/DDBJ whole genome shotgun (WGS) entry which is preliminary data.</text>
</comment>